<evidence type="ECO:0000256" key="1">
    <source>
        <dbReference type="ARBA" id="ARBA00004173"/>
    </source>
</evidence>
<evidence type="ECO:0000256" key="7">
    <source>
        <dbReference type="RuleBase" id="RU364114"/>
    </source>
</evidence>
<evidence type="ECO:0000256" key="3">
    <source>
        <dbReference type="ARBA" id="ARBA00022603"/>
    </source>
</evidence>
<name>A0ABQ9EVH9_TEGGR</name>
<comment type="caution">
    <text evidence="8">The sequence shown here is derived from an EMBL/GenBank/DDBJ whole genome shotgun (WGS) entry which is preliminary data.</text>
</comment>
<evidence type="ECO:0000313" key="8">
    <source>
        <dbReference type="EMBL" id="KAJ8307982.1"/>
    </source>
</evidence>
<keyword evidence="4 7" id="KW-0808">Transferase</keyword>
<evidence type="ECO:0000256" key="6">
    <source>
        <dbReference type="ARBA" id="ARBA00048612"/>
    </source>
</evidence>
<dbReference type="InterPro" id="IPR003788">
    <property type="entry name" value="NDUFAF7"/>
</dbReference>
<protein>
    <recommendedName>
        <fullName evidence="7">Protein arginine methyltransferase NDUFAF7</fullName>
        <ecNumber evidence="7">2.1.1.320</ecNumber>
    </recommendedName>
</protein>
<dbReference type="Proteomes" id="UP001217089">
    <property type="component" value="Unassembled WGS sequence"/>
</dbReference>
<proteinExistence type="inferred from homology"/>
<accession>A0ABQ9EVH9</accession>
<keyword evidence="9" id="KW-1185">Reference proteome</keyword>
<dbReference type="SUPFAM" id="SSF53335">
    <property type="entry name" value="S-adenosyl-L-methionine-dependent methyltransferases"/>
    <property type="match status" value="1"/>
</dbReference>
<reference evidence="8 9" key="1">
    <citation type="submission" date="2022-12" db="EMBL/GenBank/DDBJ databases">
        <title>Chromosome-level genome of Tegillarca granosa.</title>
        <authorList>
            <person name="Kim J."/>
        </authorList>
    </citation>
    <scope>NUCLEOTIDE SEQUENCE [LARGE SCALE GENOMIC DNA]</scope>
    <source>
        <strain evidence="8">Teg-2019</strain>
        <tissue evidence="8">Adductor muscle</tissue>
    </source>
</reference>
<dbReference type="InterPro" id="IPR029063">
    <property type="entry name" value="SAM-dependent_MTases_sf"/>
</dbReference>
<organism evidence="8 9">
    <name type="scientific">Tegillarca granosa</name>
    <name type="common">Malaysian cockle</name>
    <name type="synonym">Anadara granosa</name>
    <dbReference type="NCBI Taxonomy" id="220873"/>
    <lineage>
        <taxon>Eukaryota</taxon>
        <taxon>Metazoa</taxon>
        <taxon>Spiralia</taxon>
        <taxon>Lophotrochozoa</taxon>
        <taxon>Mollusca</taxon>
        <taxon>Bivalvia</taxon>
        <taxon>Autobranchia</taxon>
        <taxon>Pteriomorphia</taxon>
        <taxon>Arcoida</taxon>
        <taxon>Arcoidea</taxon>
        <taxon>Arcidae</taxon>
        <taxon>Tegillarca</taxon>
    </lineage>
</organism>
<dbReference type="PANTHER" id="PTHR12049:SF7">
    <property type="entry name" value="PROTEIN ARGININE METHYLTRANSFERASE NDUFAF7, MITOCHONDRIAL"/>
    <property type="match status" value="1"/>
</dbReference>
<evidence type="ECO:0000313" key="9">
    <source>
        <dbReference type="Proteomes" id="UP001217089"/>
    </source>
</evidence>
<comment type="subcellular location">
    <subcellularLocation>
        <location evidence="1 7">Mitochondrion</location>
    </subcellularLocation>
</comment>
<gene>
    <name evidence="8" type="ORF">KUTeg_012856</name>
</gene>
<comment type="catalytic activity">
    <reaction evidence="6 7">
        <text>L-arginyl-[protein] + 2 S-adenosyl-L-methionine = N(omega),N(omega)'-dimethyl-L-arginyl-[protein] + 2 S-adenosyl-L-homocysteine + 2 H(+)</text>
        <dbReference type="Rhea" id="RHEA:48108"/>
        <dbReference type="Rhea" id="RHEA-COMP:10532"/>
        <dbReference type="Rhea" id="RHEA-COMP:11992"/>
        <dbReference type="ChEBI" id="CHEBI:15378"/>
        <dbReference type="ChEBI" id="CHEBI:29965"/>
        <dbReference type="ChEBI" id="CHEBI:57856"/>
        <dbReference type="ChEBI" id="CHEBI:59789"/>
        <dbReference type="ChEBI" id="CHEBI:88221"/>
        <dbReference type="EC" id="2.1.1.320"/>
    </reaction>
</comment>
<keyword evidence="3 7" id="KW-0489">Methyltransferase</keyword>
<dbReference type="InterPro" id="IPR038375">
    <property type="entry name" value="NDUFAF7_sf"/>
</dbReference>
<dbReference type="Gene3D" id="3.40.50.12710">
    <property type="match status" value="1"/>
</dbReference>
<dbReference type="PANTHER" id="PTHR12049">
    <property type="entry name" value="PROTEIN ARGININE METHYLTRANSFERASE NDUFAF7, MITOCHONDRIAL"/>
    <property type="match status" value="1"/>
</dbReference>
<evidence type="ECO:0000256" key="5">
    <source>
        <dbReference type="ARBA" id="ARBA00023128"/>
    </source>
</evidence>
<sequence length="385" mass="43733">MVLMYAIIQNDKTFAFNQKSNNLMRHLKARIKASGPMSVAEYMKEALTNPIDGYYMKRDVFGKDGDFITSPEVSQIFGESIGIWCLNEWMQCGSPSTVQLVELGPGRGTLSDDILRVFSQFQKMKDVVSVHLVEVSEKLSEIQEEKLKSQDSQTITETQPQTDETVSHYKHCKSKYGPNVYWYKQLADIPRKFSCFVANEFFDALPIYKFQKADGSWREVLHLSSSDKRDHLEVCPAAGVVIREIADRISQDGGTCLIADYGHDGDKTDTFRGFYKHQLHDVLKDPGRADLTADVDFSYLRHMAGDSVSIYGPVTQQQFLYNMGMVVRLKKLLDNAKPENRKDLVSGFEMLINPDKMGEKFKFFAMLPKKDKDHIPAGFVPSRAS</sequence>
<dbReference type="Pfam" id="PF02636">
    <property type="entry name" value="Methyltransf_28"/>
    <property type="match status" value="2"/>
</dbReference>
<comment type="similarity">
    <text evidence="2 7">Belongs to the NDUFAF7 family.</text>
</comment>
<keyword evidence="5 7" id="KW-0496">Mitochondrion</keyword>
<evidence type="ECO:0000256" key="2">
    <source>
        <dbReference type="ARBA" id="ARBA00005891"/>
    </source>
</evidence>
<evidence type="ECO:0000256" key="4">
    <source>
        <dbReference type="ARBA" id="ARBA00022679"/>
    </source>
</evidence>
<dbReference type="EMBL" id="JARBDR010000657">
    <property type="protein sequence ID" value="KAJ8307982.1"/>
    <property type="molecule type" value="Genomic_DNA"/>
</dbReference>
<comment type="function">
    <text evidence="7">Arginine methyltransferase involved in the assembly or stability of mitochondrial NADH:ubiquinone oxidoreductase complex (complex I).</text>
</comment>
<dbReference type="EC" id="2.1.1.320" evidence="7"/>